<keyword evidence="3" id="KW-1185">Reference proteome</keyword>
<organism evidence="2 3">
    <name type="scientific">Lithohypha guttulata</name>
    <dbReference type="NCBI Taxonomy" id="1690604"/>
    <lineage>
        <taxon>Eukaryota</taxon>
        <taxon>Fungi</taxon>
        <taxon>Dikarya</taxon>
        <taxon>Ascomycota</taxon>
        <taxon>Pezizomycotina</taxon>
        <taxon>Eurotiomycetes</taxon>
        <taxon>Chaetothyriomycetidae</taxon>
        <taxon>Chaetothyriales</taxon>
        <taxon>Trichomeriaceae</taxon>
        <taxon>Lithohypha</taxon>
    </lineage>
</organism>
<keyword evidence="1" id="KW-0472">Membrane</keyword>
<gene>
    <name evidence="2" type="ORF">LTR24_005253</name>
</gene>
<feature type="transmembrane region" description="Helical" evidence="1">
    <location>
        <begin position="73"/>
        <end position="92"/>
    </location>
</feature>
<dbReference type="Proteomes" id="UP001345013">
    <property type="component" value="Unassembled WGS sequence"/>
</dbReference>
<comment type="caution">
    <text evidence="2">The sequence shown here is derived from an EMBL/GenBank/DDBJ whole genome shotgun (WGS) entry which is preliminary data.</text>
</comment>
<keyword evidence="1" id="KW-0812">Transmembrane</keyword>
<dbReference type="PANTHER" id="PTHR28038">
    <property type="entry name" value="ADL329WP"/>
    <property type="match status" value="1"/>
</dbReference>
<protein>
    <submittedName>
        <fullName evidence="2">Uncharacterized protein</fullName>
    </submittedName>
</protein>
<accession>A0ABR0K9K9</accession>
<evidence type="ECO:0000313" key="2">
    <source>
        <dbReference type="EMBL" id="KAK5092435.1"/>
    </source>
</evidence>
<reference evidence="2 3" key="1">
    <citation type="submission" date="2023-08" db="EMBL/GenBank/DDBJ databases">
        <title>Black Yeasts Isolated from many extreme environments.</title>
        <authorList>
            <person name="Coleine C."/>
            <person name="Stajich J.E."/>
            <person name="Selbmann L."/>
        </authorList>
    </citation>
    <scope>NUCLEOTIDE SEQUENCE [LARGE SCALE GENOMIC DNA]</scope>
    <source>
        <strain evidence="2 3">CCFEE 5885</strain>
    </source>
</reference>
<proteinExistence type="predicted"/>
<evidence type="ECO:0000256" key="1">
    <source>
        <dbReference type="SAM" id="Phobius"/>
    </source>
</evidence>
<evidence type="ECO:0000313" key="3">
    <source>
        <dbReference type="Proteomes" id="UP001345013"/>
    </source>
</evidence>
<name>A0ABR0K9K9_9EURO</name>
<dbReference type="PANTHER" id="PTHR28038:SF1">
    <property type="entry name" value="ADL329WP"/>
    <property type="match status" value="1"/>
</dbReference>
<dbReference type="EMBL" id="JAVRRG010000058">
    <property type="protein sequence ID" value="KAK5092435.1"/>
    <property type="molecule type" value="Genomic_DNA"/>
</dbReference>
<keyword evidence="1" id="KW-1133">Transmembrane helix</keyword>
<sequence>MASRKDMRRTELVIPYVEPKEDKSTELGSTLTSSLPMAAMFTRNKAIGWVATVISLLNWISESPSQRNASATPGYLSFGMSILALGVTYMPLFMPPQANARMGATGTEAAPPMPPS</sequence>
<feature type="transmembrane region" description="Helical" evidence="1">
    <location>
        <begin position="46"/>
        <end position="61"/>
    </location>
</feature>